<reference evidence="2 3" key="1">
    <citation type="journal article" date="2022" name="Res Sq">
        <title>Evolution of multicellular longitudinally dividing oral cavity symbionts (Neisseriaceae).</title>
        <authorList>
            <person name="Nyongesa S."/>
            <person name="Weber P."/>
            <person name="Bernet E."/>
            <person name="Pullido F."/>
            <person name="Nieckarz M."/>
            <person name="Delaby M."/>
            <person name="Nieves C."/>
            <person name="Viehboeck T."/>
            <person name="Krause N."/>
            <person name="Rivera-Millot A."/>
            <person name="Nakamura A."/>
            <person name="Vischer N."/>
            <person name="VanNieuwenhze M."/>
            <person name="Brun Y."/>
            <person name="Cava F."/>
            <person name="Bulgheresi S."/>
            <person name="Veyrier F."/>
        </authorList>
    </citation>
    <scope>NUCLEOTIDE SEQUENCE [LARGE SCALE GENOMIC DNA]</scope>
    <source>
        <strain evidence="2 3">SN4</strain>
    </source>
</reference>
<evidence type="ECO:0000313" key="3">
    <source>
        <dbReference type="Proteomes" id="UP000832011"/>
    </source>
</evidence>
<dbReference type="RefSeq" id="WP_058356158.1">
    <property type="nucleotide sequence ID" value="NZ_CABKVG010000008.1"/>
</dbReference>
<dbReference type="InterPro" id="IPR014710">
    <property type="entry name" value="RmlC-like_jellyroll"/>
</dbReference>
<dbReference type="Pfam" id="PF05899">
    <property type="entry name" value="Cupin_3"/>
    <property type="match status" value="1"/>
</dbReference>
<dbReference type="PANTHER" id="PTHR40943">
    <property type="entry name" value="CYTOPLASMIC PROTEIN-RELATED"/>
    <property type="match status" value="1"/>
</dbReference>
<feature type="domain" description="(S)-ureidoglycine aminohydrolase cupin" evidence="1">
    <location>
        <begin position="43"/>
        <end position="108"/>
    </location>
</feature>
<gene>
    <name evidence="2" type="ORF">LVJ82_02805</name>
</gene>
<proteinExistence type="predicted"/>
<keyword evidence="3" id="KW-1185">Reference proteome</keyword>
<accession>A0ABY4E2D1</accession>
<name>A0ABY4E2D1_9NEIS</name>
<dbReference type="InterPro" id="IPR008579">
    <property type="entry name" value="UGlyAH_Cupin_dom"/>
</dbReference>
<evidence type="ECO:0000313" key="2">
    <source>
        <dbReference type="EMBL" id="UOO89935.1"/>
    </source>
</evidence>
<evidence type="ECO:0000259" key="1">
    <source>
        <dbReference type="Pfam" id="PF05899"/>
    </source>
</evidence>
<dbReference type="Gene3D" id="2.60.120.10">
    <property type="entry name" value="Jelly Rolls"/>
    <property type="match status" value="1"/>
</dbReference>
<dbReference type="Proteomes" id="UP000832011">
    <property type="component" value="Chromosome"/>
</dbReference>
<dbReference type="CDD" id="cd02227">
    <property type="entry name" value="cupin_TM1112-like"/>
    <property type="match status" value="1"/>
</dbReference>
<organism evidence="2 3">
    <name type="scientific">Vitreoscilla massiliensis</name>
    <dbReference type="NCBI Taxonomy" id="1689272"/>
    <lineage>
        <taxon>Bacteria</taxon>
        <taxon>Pseudomonadati</taxon>
        <taxon>Pseudomonadota</taxon>
        <taxon>Betaproteobacteria</taxon>
        <taxon>Neisseriales</taxon>
        <taxon>Neisseriaceae</taxon>
        <taxon>Vitreoscilla</taxon>
    </lineage>
</organism>
<dbReference type="EMBL" id="CP091511">
    <property type="protein sequence ID" value="UOO89935.1"/>
    <property type="molecule type" value="Genomic_DNA"/>
</dbReference>
<dbReference type="PANTHER" id="PTHR40943:SF1">
    <property type="entry name" value="CYTOPLASMIC PROTEIN"/>
    <property type="match status" value="1"/>
</dbReference>
<dbReference type="InterPro" id="IPR011051">
    <property type="entry name" value="RmlC_Cupin_sf"/>
</dbReference>
<dbReference type="SUPFAM" id="SSF51182">
    <property type="entry name" value="RmlC-like cupins"/>
    <property type="match status" value="1"/>
</dbReference>
<sequence length="116" mass="12877">MTVQHFRVQETDFTAFADVGAPVGTPVPQARTAADQELPWADVGIWECSPGRLERQIAEAEYTYFISGKARFTPDGGETIEIRAGDSMFFPANTKGVWEVDETLRKSYVVFRNSAA</sequence>
<protein>
    <submittedName>
        <fullName evidence="2">Cupin domain-containing protein</fullName>
    </submittedName>
</protein>